<evidence type="ECO:0000313" key="11">
    <source>
        <dbReference type="EMBL" id="EAX97051.1"/>
    </source>
</evidence>
<dbReference type="GO" id="GO:0002940">
    <property type="term" value="P:tRNA N2-guanine methylation"/>
    <property type="evidence" value="ECO:0000318"/>
    <property type="project" value="GO_Central"/>
</dbReference>
<organism evidence="11 12">
    <name type="scientific">Trichomonas vaginalis (strain ATCC PRA-98 / G3)</name>
    <dbReference type="NCBI Taxonomy" id="412133"/>
    <lineage>
        <taxon>Eukaryota</taxon>
        <taxon>Metamonada</taxon>
        <taxon>Parabasalia</taxon>
        <taxon>Trichomonadida</taxon>
        <taxon>Trichomonadidae</taxon>
        <taxon>Trichomonas</taxon>
    </lineage>
</organism>
<keyword evidence="2 9" id="KW-0489">Methyltransferase</keyword>
<dbReference type="FunCoup" id="A2FDH4">
    <property type="interactions" value="981"/>
</dbReference>
<dbReference type="eggNOG" id="KOG1253">
    <property type="taxonomic scope" value="Eukaryota"/>
</dbReference>
<dbReference type="InParanoid" id="A2FDH4"/>
<evidence type="ECO:0000256" key="10">
    <source>
        <dbReference type="SAM" id="MobiDB-lite"/>
    </source>
</evidence>
<dbReference type="PANTHER" id="PTHR10631:SF3">
    <property type="entry name" value="TRNA (GUANINE(26)-N(2))-DIMETHYLTRANSFERASE"/>
    <property type="match status" value="1"/>
</dbReference>
<dbReference type="Pfam" id="PF02005">
    <property type="entry name" value="TRM"/>
    <property type="match status" value="1"/>
</dbReference>
<dbReference type="KEGG" id="tva:4754829"/>
<evidence type="ECO:0000256" key="6">
    <source>
        <dbReference type="ARBA" id="ARBA00022884"/>
    </source>
</evidence>
<dbReference type="STRING" id="5722.A2FDH4"/>
<dbReference type="PROSITE" id="PS51626">
    <property type="entry name" value="SAM_MT_TRM1"/>
    <property type="match status" value="1"/>
</dbReference>
<dbReference type="EC" id="2.1.1.216" evidence="7 9"/>
<evidence type="ECO:0000256" key="4">
    <source>
        <dbReference type="ARBA" id="ARBA00022691"/>
    </source>
</evidence>
<dbReference type="OMA" id="PWHRICV"/>
<reference evidence="11" key="2">
    <citation type="journal article" date="2007" name="Science">
        <title>Draft genome sequence of the sexually transmitted pathogen Trichomonas vaginalis.</title>
        <authorList>
            <person name="Carlton J.M."/>
            <person name="Hirt R.P."/>
            <person name="Silva J.C."/>
            <person name="Delcher A.L."/>
            <person name="Schatz M."/>
            <person name="Zhao Q."/>
            <person name="Wortman J.R."/>
            <person name="Bidwell S.L."/>
            <person name="Alsmark U.C.M."/>
            <person name="Besteiro S."/>
            <person name="Sicheritz-Ponten T."/>
            <person name="Noel C.J."/>
            <person name="Dacks J.B."/>
            <person name="Foster P.G."/>
            <person name="Simillion C."/>
            <person name="Van de Peer Y."/>
            <person name="Miranda-Saavedra D."/>
            <person name="Barton G.J."/>
            <person name="Westrop G.D."/>
            <person name="Mueller S."/>
            <person name="Dessi D."/>
            <person name="Fiori P.L."/>
            <person name="Ren Q."/>
            <person name="Paulsen I."/>
            <person name="Zhang H."/>
            <person name="Bastida-Corcuera F.D."/>
            <person name="Simoes-Barbosa A."/>
            <person name="Brown M.T."/>
            <person name="Hayes R.D."/>
            <person name="Mukherjee M."/>
            <person name="Okumura C.Y."/>
            <person name="Schneider R."/>
            <person name="Smith A.J."/>
            <person name="Vanacova S."/>
            <person name="Villalvazo M."/>
            <person name="Haas B.J."/>
            <person name="Pertea M."/>
            <person name="Feldblyum T.V."/>
            <person name="Utterback T.R."/>
            <person name="Shu C.L."/>
            <person name="Osoegawa K."/>
            <person name="de Jong P.J."/>
            <person name="Hrdy I."/>
            <person name="Horvathova L."/>
            <person name="Zubacova Z."/>
            <person name="Dolezal P."/>
            <person name="Malik S.B."/>
            <person name="Logsdon J.M. Jr."/>
            <person name="Henze K."/>
            <person name="Gupta A."/>
            <person name="Wang C.C."/>
            <person name="Dunne R.L."/>
            <person name="Upcroft J.A."/>
            <person name="Upcroft P."/>
            <person name="White O."/>
            <person name="Salzberg S.L."/>
            <person name="Tang P."/>
            <person name="Chiu C.-H."/>
            <person name="Lee Y.-S."/>
            <person name="Embley T.M."/>
            <person name="Coombs G.H."/>
            <person name="Mottram J.C."/>
            <person name="Tachezy J."/>
            <person name="Fraser-Liggett C.M."/>
            <person name="Johnson P.J."/>
        </authorList>
    </citation>
    <scope>NUCLEOTIDE SEQUENCE [LARGE SCALE GENOMIC DNA]</scope>
    <source>
        <strain evidence="11">G3</strain>
    </source>
</reference>
<dbReference type="Gene3D" id="3.40.50.150">
    <property type="entry name" value="Vaccinia Virus protein VP39"/>
    <property type="match status" value="1"/>
</dbReference>
<dbReference type="InterPro" id="IPR042296">
    <property type="entry name" value="tRNA_met_Trm1_C"/>
</dbReference>
<dbReference type="InterPro" id="IPR002905">
    <property type="entry name" value="Trm1"/>
</dbReference>
<name>A2FDH4_TRIV3</name>
<keyword evidence="5 9" id="KW-0819">tRNA processing</keyword>
<evidence type="ECO:0000256" key="7">
    <source>
        <dbReference type="ARBA" id="ARBA00039099"/>
    </source>
</evidence>
<dbReference type="Proteomes" id="UP000001542">
    <property type="component" value="Unassembled WGS sequence"/>
</dbReference>
<proteinExistence type="inferred from homology"/>
<dbReference type="VEuPathDB" id="TrichDB:TVAGG3_0481310"/>
<sequence>MGQDESIPRDGEKLAFSEGSANIYYPSDYAEGDVFYNPVQQFNRDLTCAVIQAYRNSVRDDISIFEAFAASGLRSIRYAKEITGIKEIISNDLDPGAVEIIKRNIAINKVSNIVTASQGDARDKMLEEENKYQVLDLDPYSTAAPFLEAAVKAATNGALLCITSTDGRTLCGVQPDVAYSWYGCVPLNVEFEHEFGIRCLLTTLMNVASRLKRSIEPLICLAANFYIRIFVRIHDKPIEAKKCASYTSIMTYSTDSKSFWIQPLGTCTMKSTNAIVRPPNVEFEFTRDPYTNGPLKLGGPFYNGPLHNKEFIDKVLQLLPTMKYLGTIPRIEGVLNCCRNEIDAPFYYDIGALTTIIKASCPPRALFYTQIEKQGYHCSLTHCDPGKIKTDAPPELLWDICRKWYFNEGKKLPEADCTARKILEAKPKFEVTMDIDQDIEYRLKREKKICRYYQNPTSNFGPKAAAKKKHNNNDKK</sequence>
<evidence type="ECO:0000256" key="8">
    <source>
        <dbReference type="ARBA" id="ARBA00051897"/>
    </source>
</evidence>
<keyword evidence="3 9" id="KW-0808">Transferase</keyword>
<dbReference type="RefSeq" id="XP_001309981.1">
    <property type="nucleotide sequence ID" value="XM_001309980.1"/>
</dbReference>
<dbReference type="GO" id="GO:0005634">
    <property type="term" value="C:nucleus"/>
    <property type="evidence" value="ECO:0000318"/>
    <property type="project" value="GO_Central"/>
</dbReference>
<dbReference type="PANTHER" id="PTHR10631">
    <property type="entry name" value="N 2 ,N 2 -DIMETHYLGUANOSINE TRNA METHYLTRANSFERASE"/>
    <property type="match status" value="1"/>
</dbReference>
<evidence type="ECO:0000256" key="9">
    <source>
        <dbReference type="PROSITE-ProRule" id="PRU00958"/>
    </source>
</evidence>
<feature type="region of interest" description="Disordered" evidence="10">
    <location>
        <begin position="454"/>
        <end position="476"/>
    </location>
</feature>
<dbReference type="GO" id="GO:0000049">
    <property type="term" value="F:tRNA binding"/>
    <property type="evidence" value="ECO:0007669"/>
    <property type="project" value="UniProtKB-UniRule"/>
</dbReference>
<keyword evidence="6 9" id="KW-0694">RNA-binding</keyword>
<dbReference type="FunFam" id="3.30.56.70:FF:000001">
    <property type="entry name" value="tRNA (guanine(26)-N(2))-dimethyltransferase"/>
    <property type="match status" value="1"/>
</dbReference>
<dbReference type="NCBIfam" id="TIGR00308">
    <property type="entry name" value="TRM1"/>
    <property type="match status" value="1"/>
</dbReference>
<comment type="similarity">
    <text evidence="9">Belongs to the class I-like SAM-binding methyltransferase superfamily. Trm1 family.</text>
</comment>
<evidence type="ECO:0000256" key="2">
    <source>
        <dbReference type="ARBA" id="ARBA00022603"/>
    </source>
</evidence>
<dbReference type="Gene3D" id="3.30.56.70">
    <property type="entry name" value="N2,N2-dimethylguanosine tRNA methyltransferase, C-terminal domain"/>
    <property type="match status" value="1"/>
</dbReference>
<gene>
    <name evidence="11" type="ORF">TVAG_353820</name>
</gene>
<dbReference type="EMBL" id="DS113732">
    <property type="protein sequence ID" value="EAX97051.1"/>
    <property type="molecule type" value="Genomic_DNA"/>
</dbReference>
<dbReference type="InterPro" id="IPR029063">
    <property type="entry name" value="SAM-dependent_MTases_sf"/>
</dbReference>
<dbReference type="FunFam" id="3.40.50.150:FF:000272">
    <property type="entry name" value="tRNA (guanine(26)-N(2))-dimethyltransferase"/>
    <property type="match status" value="1"/>
</dbReference>
<reference evidence="11" key="1">
    <citation type="submission" date="2006-10" db="EMBL/GenBank/DDBJ databases">
        <authorList>
            <person name="Amadeo P."/>
            <person name="Zhao Q."/>
            <person name="Wortman J."/>
            <person name="Fraser-Liggett C."/>
            <person name="Carlton J."/>
        </authorList>
    </citation>
    <scope>NUCLEOTIDE SEQUENCE</scope>
    <source>
        <strain evidence="11">G3</strain>
    </source>
</reference>
<comment type="catalytic activity">
    <reaction evidence="8 9">
        <text>guanosine(26) in tRNA + 2 S-adenosyl-L-methionine = N(2)-dimethylguanosine(26) in tRNA + 2 S-adenosyl-L-homocysteine + 2 H(+)</text>
        <dbReference type="Rhea" id="RHEA:43140"/>
        <dbReference type="Rhea" id="RHEA-COMP:10359"/>
        <dbReference type="Rhea" id="RHEA-COMP:10360"/>
        <dbReference type="ChEBI" id="CHEBI:15378"/>
        <dbReference type="ChEBI" id="CHEBI:57856"/>
        <dbReference type="ChEBI" id="CHEBI:59789"/>
        <dbReference type="ChEBI" id="CHEBI:74269"/>
        <dbReference type="ChEBI" id="CHEBI:74513"/>
        <dbReference type="EC" id="2.1.1.216"/>
    </reaction>
</comment>
<evidence type="ECO:0000256" key="3">
    <source>
        <dbReference type="ARBA" id="ARBA00022679"/>
    </source>
</evidence>
<protein>
    <recommendedName>
        <fullName evidence="7 9">tRNA (guanine(26)-N(2))-dimethyltransferase</fullName>
        <ecNumber evidence="7 9">2.1.1.216</ecNumber>
    </recommendedName>
</protein>
<dbReference type="GO" id="GO:0160104">
    <property type="term" value="F:tRNA (guanine(26)-N2)-dimethyltransferase activity"/>
    <property type="evidence" value="ECO:0007669"/>
    <property type="project" value="UniProtKB-UniRule"/>
</dbReference>
<evidence type="ECO:0000256" key="5">
    <source>
        <dbReference type="ARBA" id="ARBA00022694"/>
    </source>
</evidence>
<keyword evidence="12" id="KW-1185">Reference proteome</keyword>
<dbReference type="VEuPathDB" id="TrichDB:TVAG_353820"/>
<evidence type="ECO:0000256" key="1">
    <source>
        <dbReference type="ARBA" id="ARBA00022555"/>
    </source>
</evidence>
<keyword evidence="4 9" id="KW-0949">S-adenosyl-L-methionine</keyword>
<dbReference type="OrthoDB" id="6349953at2759"/>
<evidence type="ECO:0000313" key="12">
    <source>
        <dbReference type="Proteomes" id="UP000001542"/>
    </source>
</evidence>
<dbReference type="SUPFAM" id="SSF53335">
    <property type="entry name" value="S-adenosyl-L-methionine-dependent methyltransferases"/>
    <property type="match status" value="1"/>
</dbReference>
<keyword evidence="1 9" id="KW-0820">tRNA-binding</keyword>
<accession>A2FDH4</accession>
<dbReference type="AlphaFoldDB" id="A2FDH4"/>
<dbReference type="SMR" id="A2FDH4"/>